<feature type="domain" description="Winged helix-turn-helix" evidence="1">
    <location>
        <begin position="30"/>
        <end position="94"/>
    </location>
</feature>
<dbReference type="KEGG" id="lant:TUM19329_01720"/>
<reference evidence="2" key="1">
    <citation type="journal article" date="2020" name="Microbiol. Resour. Announc.">
        <title>Complete Genome Sequence of Novel Psychrotolerant Legionella Strain TUM19329, Isolated from Antarctic Lake Sediment.</title>
        <authorList>
            <person name="Shimada S."/>
            <person name="Nakai R."/>
            <person name="Aoki K."/>
            <person name="Shimoeda N."/>
            <person name="Ohno G."/>
            <person name="Miyazaki Y."/>
            <person name="Kudoh S."/>
            <person name="Imura S."/>
            <person name="Watanabe K."/>
            <person name="Ishii Y."/>
            <person name="Tateda K."/>
        </authorList>
    </citation>
    <scope>NUCLEOTIDE SEQUENCE [LARGE SCALE GENOMIC DNA]</scope>
    <source>
        <strain evidence="2">TUM19329</strain>
    </source>
</reference>
<proteinExistence type="predicted"/>
<evidence type="ECO:0000259" key="1">
    <source>
        <dbReference type="Pfam" id="PF14090"/>
    </source>
</evidence>
<accession>A0A6F8T022</accession>
<dbReference type="Proteomes" id="UP000502894">
    <property type="component" value="Chromosome"/>
</dbReference>
<evidence type="ECO:0000313" key="2">
    <source>
        <dbReference type="EMBL" id="BCA93811.1"/>
    </source>
</evidence>
<dbReference type="Pfam" id="PF14090">
    <property type="entry name" value="HTH_39"/>
    <property type="match status" value="1"/>
</dbReference>
<gene>
    <name evidence="2" type="ORF">TUM19329_01720</name>
</gene>
<keyword evidence="3" id="KW-1185">Reference proteome</keyword>
<name>A0A6F8T022_9GAMM</name>
<sequence>MLNAMTKINSPDSKLGNLKSKRLYSNAIRSQQARILKHFEECPRLSTLQARHEYGILHPGGRIMELRKMGYKIDTHWTDEADNNGEPHRIGLYVYQGKVRGHHGNQ</sequence>
<evidence type="ECO:0000313" key="3">
    <source>
        <dbReference type="Proteomes" id="UP000502894"/>
    </source>
</evidence>
<dbReference type="EMBL" id="AP022839">
    <property type="protein sequence ID" value="BCA93811.1"/>
    <property type="molecule type" value="Genomic_DNA"/>
</dbReference>
<organism evidence="2 3">
    <name type="scientific">Legionella antarctica</name>
    <dbReference type="NCBI Taxonomy" id="2708020"/>
    <lineage>
        <taxon>Bacteria</taxon>
        <taxon>Pseudomonadati</taxon>
        <taxon>Pseudomonadota</taxon>
        <taxon>Gammaproteobacteria</taxon>
        <taxon>Legionellales</taxon>
        <taxon>Legionellaceae</taxon>
        <taxon>Legionella</taxon>
    </lineage>
</organism>
<protein>
    <recommendedName>
        <fullName evidence="1">Winged helix-turn-helix domain-containing protein</fullName>
    </recommendedName>
</protein>
<dbReference type="AlphaFoldDB" id="A0A6F8T022"/>
<dbReference type="InterPro" id="IPR055245">
    <property type="entry name" value="HTH_proteobacteria"/>
</dbReference>